<comment type="caution">
    <text evidence="6">The sequence shown here is derived from an EMBL/GenBank/DDBJ whole genome shotgun (WGS) entry which is preliminary data.</text>
</comment>
<accession>A0ABN2TQ43</accession>
<protein>
    <submittedName>
        <fullName evidence="6">Glyoxylate reductase</fullName>
    </submittedName>
</protein>
<dbReference type="SUPFAM" id="SSF51735">
    <property type="entry name" value="NAD(P)-binding Rossmann-fold domains"/>
    <property type="match status" value="1"/>
</dbReference>
<name>A0ABN2TQ43_9MICO</name>
<sequence>MTDTHPTDTHVTETPHRPVVVLTHRVHPPILEMLADSCEVIANQSDGSLPASELRRRAAGADALMAFMPDRITAEFLDACPRLQVVAGALKGHDNIDVNACTERGIWLTRVEDLLTEPTAELAVGLLIGLARNITAGDRAVRAGLAGWRPTLYGSTLVGSTIGLVGAGRLGRAVARLLSGFDANLLYCDPEPLSSAGDHGLQMEHVELGELLTRSDAVAVCAPLDANTLHLLGRAQLESMRPGSLLVNVGRGSVVDEVAVAELLRSGHLGGFASDVFEFEDLSRPDRPEGVPEELLAIQDRTLFTPHLGSAVASARLRIEEHAAEAILQVLTGEVPDGAVNRPLRTHSPGPTPAL</sequence>
<feature type="domain" description="D-isomer specific 2-hydroxyacid dehydrogenase NAD-binding" evidence="5">
    <location>
        <begin position="124"/>
        <end position="309"/>
    </location>
</feature>
<gene>
    <name evidence="6" type="primary">gyaR</name>
    <name evidence="6" type="ORF">GCM10009755_28640</name>
</gene>
<evidence type="ECO:0000313" key="6">
    <source>
        <dbReference type="EMBL" id="GAA2015133.1"/>
    </source>
</evidence>
<dbReference type="InterPro" id="IPR006139">
    <property type="entry name" value="D-isomer_2_OHA_DH_cat_dom"/>
</dbReference>
<dbReference type="SUPFAM" id="SSF52283">
    <property type="entry name" value="Formate/glycerate dehydrogenase catalytic domain-like"/>
    <property type="match status" value="1"/>
</dbReference>
<evidence type="ECO:0000256" key="2">
    <source>
        <dbReference type="ARBA" id="ARBA00023002"/>
    </source>
</evidence>
<evidence type="ECO:0000313" key="7">
    <source>
        <dbReference type="Proteomes" id="UP001500755"/>
    </source>
</evidence>
<comment type="similarity">
    <text evidence="1 3">Belongs to the D-isomer specific 2-hydroxyacid dehydrogenase family.</text>
</comment>
<dbReference type="Gene3D" id="3.40.50.720">
    <property type="entry name" value="NAD(P)-binding Rossmann-like Domain"/>
    <property type="match status" value="2"/>
</dbReference>
<keyword evidence="7" id="KW-1185">Reference proteome</keyword>
<dbReference type="InterPro" id="IPR006140">
    <property type="entry name" value="D-isomer_DH_NAD-bd"/>
</dbReference>
<evidence type="ECO:0000256" key="1">
    <source>
        <dbReference type="ARBA" id="ARBA00005854"/>
    </source>
</evidence>
<dbReference type="EMBL" id="BAAANO010000036">
    <property type="protein sequence ID" value="GAA2015133.1"/>
    <property type="molecule type" value="Genomic_DNA"/>
</dbReference>
<dbReference type="CDD" id="cd12157">
    <property type="entry name" value="PTDH"/>
    <property type="match status" value="1"/>
</dbReference>
<dbReference type="InterPro" id="IPR036291">
    <property type="entry name" value="NAD(P)-bd_dom_sf"/>
</dbReference>
<proteinExistence type="inferred from homology"/>
<dbReference type="InterPro" id="IPR029753">
    <property type="entry name" value="D-isomer_DH_CS"/>
</dbReference>
<organism evidence="6 7">
    <name type="scientific">Brevibacterium samyangense</name>
    <dbReference type="NCBI Taxonomy" id="366888"/>
    <lineage>
        <taxon>Bacteria</taxon>
        <taxon>Bacillati</taxon>
        <taxon>Actinomycetota</taxon>
        <taxon>Actinomycetes</taxon>
        <taxon>Micrococcales</taxon>
        <taxon>Brevibacteriaceae</taxon>
        <taxon>Brevibacterium</taxon>
    </lineage>
</organism>
<evidence type="ECO:0000259" key="4">
    <source>
        <dbReference type="Pfam" id="PF00389"/>
    </source>
</evidence>
<dbReference type="PANTHER" id="PTHR10996:SF257">
    <property type="entry name" value="GLYOXYLATE REDUCTASE 1"/>
    <property type="match status" value="1"/>
</dbReference>
<keyword evidence="2 3" id="KW-0560">Oxidoreductase</keyword>
<dbReference type="PROSITE" id="PS00671">
    <property type="entry name" value="D_2_HYDROXYACID_DH_3"/>
    <property type="match status" value="1"/>
</dbReference>
<dbReference type="RefSeq" id="WP_344310840.1">
    <property type="nucleotide sequence ID" value="NZ_BAAANO010000036.1"/>
</dbReference>
<dbReference type="Pfam" id="PF02826">
    <property type="entry name" value="2-Hacid_dh_C"/>
    <property type="match status" value="1"/>
</dbReference>
<dbReference type="Pfam" id="PF00389">
    <property type="entry name" value="2-Hacid_dh"/>
    <property type="match status" value="1"/>
</dbReference>
<evidence type="ECO:0000256" key="3">
    <source>
        <dbReference type="RuleBase" id="RU003719"/>
    </source>
</evidence>
<dbReference type="PANTHER" id="PTHR10996">
    <property type="entry name" value="2-HYDROXYACID DEHYDROGENASE-RELATED"/>
    <property type="match status" value="1"/>
</dbReference>
<evidence type="ECO:0000259" key="5">
    <source>
        <dbReference type="Pfam" id="PF02826"/>
    </source>
</evidence>
<reference evidence="6 7" key="1">
    <citation type="journal article" date="2019" name="Int. J. Syst. Evol. Microbiol.">
        <title>The Global Catalogue of Microorganisms (GCM) 10K type strain sequencing project: providing services to taxonomists for standard genome sequencing and annotation.</title>
        <authorList>
            <consortium name="The Broad Institute Genomics Platform"/>
            <consortium name="The Broad Institute Genome Sequencing Center for Infectious Disease"/>
            <person name="Wu L."/>
            <person name="Ma J."/>
        </authorList>
    </citation>
    <scope>NUCLEOTIDE SEQUENCE [LARGE SCALE GENOMIC DNA]</scope>
    <source>
        <strain evidence="6 7">JCM 14546</strain>
    </source>
</reference>
<feature type="domain" description="D-isomer specific 2-hydroxyacid dehydrogenase catalytic" evidence="4">
    <location>
        <begin position="20"/>
        <end position="341"/>
    </location>
</feature>
<dbReference type="Proteomes" id="UP001500755">
    <property type="component" value="Unassembled WGS sequence"/>
</dbReference>
<dbReference type="InterPro" id="IPR050223">
    <property type="entry name" value="D-isomer_2-hydroxyacid_DH"/>
</dbReference>